<dbReference type="Gene3D" id="3.30.1150.10">
    <property type="match status" value="1"/>
</dbReference>
<dbReference type="Proteomes" id="UP000463939">
    <property type="component" value="Chromosome"/>
</dbReference>
<feature type="coiled-coil region" evidence="5">
    <location>
        <begin position="82"/>
        <end position="169"/>
    </location>
</feature>
<feature type="transmembrane region" description="Helical" evidence="7">
    <location>
        <begin position="12"/>
        <end position="33"/>
    </location>
</feature>
<keyword evidence="9" id="KW-1185">Reference proteome</keyword>
<evidence type="ECO:0000256" key="1">
    <source>
        <dbReference type="ARBA" id="ARBA00004167"/>
    </source>
</evidence>
<name>A0A809S7Q3_9PROT</name>
<keyword evidence="5" id="KW-0175">Coiled coil</keyword>
<evidence type="ECO:0000313" key="8">
    <source>
        <dbReference type="EMBL" id="BBO99952.1"/>
    </source>
</evidence>
<evidence type="ECO:0008006" key="10">
    <source>
        <dbReference type="Google" id="ProtNLM"/>
    </source>
</evidence>
<dbReference type="EMBL" id="AP021881">
    <property type="protein sequence ID" value="BBO99952.1"/>
    <property type="molecule type" value="Genomic_DNA"/>
</dbReference>
<dbReference type="GO" id="GO:0043213">
    <property type="term" value="P:bacteriocin transport"/>
    <property type="evidence" value="ECO:0007669"/>
    <property type="project" value="InterPro"/>
</dbReference>
<evidence type="ECO:0000256" key="7">
    <source>
        <dbReference type="SAM" id="Phobius"/>
    </source>
</evidence>
<evidence type="ECO:0000256" key="2">
    <source>
        <dbReference type="ARBA" id="ARBA00022692"/>
    </source>
</evidence>
<keyword evidence="2 7" id="KW-0812">Transmembrane</keyword>
<dbReference type="KEGG" id="sniv:SFSGTM_06610"/>
<dbReference type="GO" id="GO:0016020">
    <property type="term" value="C:membrane"/>
    <property type="evidence" value="ECO:0007669"/>
    <property type="project" value="UniProtKB-SubCell"/>
</dbReference>
<evidence type="ECO:0000256" key="3">
    <source>
        <dbReference type="ARBA" id="ARBA00022989"/>
    </source>
</evidence>
<accession>A0A809S7Q3</accession>
<evidence type="ECO:0000256" key="5">
    <source>
        <dbReference type="SAM" id="Coils"/>
    </source>
</evidence>
<dbReference type="NCBIfam" id="TIGR02794">
    <property type="entry name" value="tolA_full"/>
    <property type="match status" value="1"/>
</dbReference>
<keyword evidence="3 7" id="KW-1133">Transmembrane helix</keyword>
<dbReference type="Pfam" id="PF13103">
    <property type="entry name" value="TonB_2"/>
    <property type="match status" value="1"/>
</dbReference>
<comment type="subcellular location">
    <subcellularLocation>
        <location evidence="1">Membrane</location>
        <topology evidence="1">Single-pass membrane protein</topology>
    </subcellularLocation>
</comment>
<evidence type="ECO:0000256" key="4">
    <source>
        <dbReference type="ARBA" id="ARBA00023136"/>
    </source>
</evidence>
<evidence type="ECO:0000256" key="6">
    <source>
        <dbReference type="SAM" id="MobiDB-lite"/>
    </source>
</evidence>
<dbReference type="GO" id="GO:0019534">
    <property type="term" value="F:toxin transmembrane transporter activity"/>
    <property type="evidence" value="ECO:0007669"/>
    <property type="project" value="InterPro"/>
</dbReference>
<dbReference type="InterPro" id="IPR006260">
    <property type="entry name" value="TonB/TolA_C"/>
</dbReference>
<protein>
    <recommendedName>
        <fullName evidence="10">TolA protein</fullName>
    </recommendedName>
</protein>
<dbReference type="InterPro" id="IPR014161">
    <property type="entry name" value="Tol-Pal_TolA"/>
</dbReference>
<dbReference type="AlphaFoldDB" id="A0A809S7Q3"/>
<evidence type="ECO:0000313" key="9">
    <source>
        <dbReference type="Proteomes" id="UP000463939"/>
    </source>
</evidence>
<feature type="region of interest" description="Disordered" evidence="6">
    <location>
        <begin position="55"/>
        <end position="79"/>
    </location>
</feature>
<proteinExistence type="predicted"/>
<dbReference type="SUPFAM" id="SSF74653">
    <property type="entry name" value="TolA/TonB C-terminal domain"/>
    <property type="match status" value="1"/>
</dbReference>
<dbReference type="NCBIfam" id="TIGR01352">
    <property type="entry name" value="tonB_Cterm"/>
    <property type="match status" value="1"/>
</dbReference>
<sequence length="294" mass="32335">MLVTMREAPGRVPAAVLAVLVHAVFFALLVYSLDWKTHAPEPVMVELWQPPPPVVSSQARPRPTPHVEKISKPEPVQPDPDIAIAEKKRKLAEQAAREAELVAQQAAKKAAQKLAEQKQAELVQQQQAEQKAIAQKQMELAKLAEHQAKLDAQKQLAQKQAALRQMIAQQTQSELKNESARALTGQKQAAIASKQAAEMSKMQDEYVAKIRAKIRGKTILPDSLQGNPQARFAVSVLPTGEVLQVKLLHGSGQSAYDDAVERAILKASPLPMPPDASLMSQFRDLDLNFSRNEK</sequence>
<dbReference type="RefSeq" id="WP_162083932.1">
    <property type="nucleotide sequence ID" value="NZ_AP021881.1"/>
</dbReference>
<gene>
    <name evidence="8" type="ORF">SFSGTM_06610</name>
</gene>
<keyword evidence="4 7" id="KW-0472">Membrane</keyword>
<reference evidence="9" key="1">
    <citation type="submission" date="2019-11" db="EMBL/GenBank/DDBJ databases">
        <title>Isolation and characterization of a novel species in the genus Sulfuriferula.</title>
        <authorList>
            <person name="Mochizuki J."/>
            <person name="Kojima H."/>
            <person name="Fukui M."/>
        </authorList>
    </citation>
    <scope>NUCLEOTIDE SEQUENCE [LARGE SCALE GENOMIC DNA]</scope>
    <source>
        <strain evidence="9">SGTM</strain>
    </source>
</reference>
<organism evidence="8 9">
    <name type="scientific">Sulfuriferula nivalis</name>
    <dbReference type="NCBI Taxonomy" id="2675298"/>
    <lineage>
        <taxon>Bacteria</taxon>
        <taxon>Pseudomonadati</taxon>
        <taxon>Pseudomonadota</taxon>
        <taxon>Betaproteobacteria</taxon>
        <taxon>Nitrosomonadales</taxon>
        <taxon>Sulfuricellaceae</taxon>
        <taxon>Sulfuriferula</taxon>
    </lineage>
</organism>